<evidence type="ECO:0000259" key="6">
    <source>
        <dbReference type="PROSITE" id="PS51898"/>
    </source>
</evidence>
<dbReference type="InterPro" id="IPR011010">
    <property type="entry name" value="DNA_brk_join_enz"/>
</dbReference>
<keyword evidence="2" id="KW-0229">DNA integration</keyword>
<dbReference type="InterPro" id="IPR002104">
    <property type="entry name" value="Integrase_catalytic"/>
</dbReference>
<dbReference type="OrthoDB" id="1407105at2"/>
<dbReference type="CDD" id="cd00397">
    <property type="entry name" value="DNA_BRE_C"/>
    <property type="match status" value="1"/>
</dbReference>
<dbReference type="GO" id="GO:0003677">
    <property type="term" value="F:DNA binding"/>
    <property type="evidence" value="ECO:0007669"/>
    <property type="project" value="UniProtKB-UniRule"/>
</dbReference>
<dbReference type="InterPro" id="IPR004107">
    <property type="entry name" value="Integrase_SAM-like_N"/>
</dbReference>
<dbReference type="Pfam" id="PF02899">
    <property type="entry name" value="Phage_int_SAM_1"/>
    <property type="match status" value="1"/>
</dbReference>
<sequence>MELKQYLTKRFTKRTAHCYGLMIESYTNQTRNAAQAKYKDILHYLEKRRTEGRQAGTLHTYLAAIKAYYDWLKKSGRRKDHPCKHLRLKDKIDHRISVQDLFTSTELELLLEQPSREINKLPSIRLRDKVIISLLIYQGLTTKNIVNLEVKDLNLEQATIYIKKATTLNARTLELHPKQIMLINRYLVEERPILNSKQTDKLILTRRYKPESGSGVGKVVKPYKKLFPDKDLTALAIRQSVIANLLKAEKDIRSVQVFAGHKSPMTTERYQQTGIEELTAAVMKFHPLK</sequence>
<dbReference type="InterPro" id="IPR010998">
    <property type="entry name" value="Integrase_recombinase_N"/>
</dbReference>
<accession>A0A401UFR0</accession>
<evidence type="ECO:0000259" key="7">
    <source>
        <dbReference type="PROSITE" id="PS51900"/>
    </source>
</evidence>
<dbReference type="PROSITE" id="PS51898">
    <property type="entry name" value="TYR_RECOMBINASE"/>
    <property type="match status" value="1"/>
</dbReference>
<evidence type="ECO:0000256" key="2">
    <source>
        <dbReference type="ARBA" id="ARBA00022908"/>
    </source>
</evidence>
<keyword evidence="9" id="KW-1185">Reference proteome</keyword>
<proteinExistence type="inferred from homology"/>
<dbReference type="AlphaFoldDB" id="A0A401UFR0"/>
<dbReference type="PANTHER" id="PTHR30349:SF41">
    <property type="entry name" value="INTEGRASE_RECOMBINASE PROTEIN MJ0367-RELATED"/>
    <property type="match status" value="1"/>
</dbReference>
<evidence type="ECO:0000256" key="4">
    <source>
        <dbReference type="ARBA" id="ARBA00023172"/>
    </source>
</evidence>
<evidence type="ECO:0000313" key="8">
    <source>
        <dbReference type="EMBL" id="GCC53716.1"/>
    </source>
</evidence>
<dbReference type="EMBL" id="BHXQ01000016">
    <property type="protein sequence ID" value="GCC53716.1"/>
    <property type="molecule type" value="Genomic_DNA"/>
</dbReference>
<evidence type="ECO:0000256" key="5">
    <source>
        <dbReference type="PROSITE-ProRule" id="PRU01248"/>
    </source>
</evidence>
<dbReference type="InterPro" id="IPR050090">
    <property type="entry name" value="Tyrosine_recombinase_XerCD"/>
</dbReference>
<dbReference type="GO" id="GO:0015074">
    <property type="term" value="P:DNA integration"/>
    <property type="evidence" value="ECO:0007669"/>
    <property type="project" value="UniProtKB-KW"/>
</dbReference>
<gene>
    <name evidence="8" type="ORF">SanaruYs_39640</name>
</gene>
<dbReference type="PROSITE" id="PS51900">
    <property type="entry name" value="CB"/>
    <property type="match status" value="1"/>
</dbReference>
<dbReference type="InterPro" id="IPR013762">
    <property type="entry name" value="Integrase-like_cat_sf"/>
</dbReference>
<name>A0A401UFR0_9BACT</name>
<dbReference type="Gene3D" id="1.10.443.10">
    <property type="entry name" value="Intergrase catalytic core"/>
    <property type="match status" value="1"/>
</dbReference>
<reference evidence="8 9" key="1">
    <citation type="submission" date="2018-11" db="EMBL/GenBank/DDBJ databases">
        <title>Chryseotalea sanarue gen. nov., sp., nov., a member of the family Cytophagaceae, isolated from a brackish lake in Hamamatsu Japan.</title>
        <authorList>
            <person name="Maejima Y."/>
            <person name="Iino T."/>
            <person name="Muraguchi Y."/>
            <person name="Fukuda K."/>
            <person name="Ohkuma M."/>
            <person name="Moriuchi R."/>
            <person name="Dohra H."/>
            <person name="Kimbara K."/>
            <person name="Shintani M."/>
        </authorList>
    </citation>
    <scope>NUCLEOTIDE SEQUENCE [LARGE SCALE GENOMIC DNA]</scope>
    <source>
        <strain evidence="8 9">Ys</strain>
    </source>
</reference>
<dbReference type="Pfam" id="PF00589">
    <property type="entry name" value="Phage_integrase"/>
    <property type="match status" value="1"/>
</dbReference>
<keyword evidence="4" id="KW-0233">DNA recombination</keyword>
<evidence type="ECO:0000256" key="1">
    <source>
        <dbReference type="ARBA" id="ARBA00008857"/>
    </source>
</evidence>
<evidence type="ECO:0000256" key="3">
    <source>
        <dbReference type="ARBA" id="ARBA00023125"/>
    </source>
</evidence>
<feature type="domain" description="Core-binding (CB)" evidence="7">
    <location>
        <begin position="1"/>
        <end position="73"/>
    </location>
</feature>
<dbReference type="Proteomes" id="UP000288227">
    <property type="component" value="Unassembled WGS sequence"/>
</dbReference>
<dbReference type="InterPro" id="IPR044068">
    <property type="entry name" value="CB"/>
</dbReference>
<dbReference type="GO" id="GO:0006310">
    <property type="term" value="P:DNA recombination"/>
    <property type="evidence" value="ECO:0007669"/>
    <property type="project" value="UniProtKB-KW"/>
</dbReference>
<evidence type="ECO:0000313" key="9">
    <source>
        <dbReference type="Proteomes" id="UP000288227"/>
    </source>
</evidence>
<feature type="domain" description="Tyr recombinase" evidence="6">
    <location>
        <begin position="97"/>
        <end position="283"/>
    </location>
</feature>
<dbReference type="SUPFAM" id="SSF56349">
    <property type="entry name" value="DNA breaking-rejoining enzymes"/>
    <property type="match status" value="1"/>
</dbReference>
<keyword evidence="3 5" id="KW-0238">DNA-binding</keyword>
<dbReference type="Gene3D" id="1.10.150.130">
    <property type="match status" value="1"/>
</dbReference>
<dbReference type="RefSeq" id="WP_127124372.1">
    <property type="nucleotide sequence ID" value="NZ_BHXQ01000016.1"/>
</dbReference>
<organism evidence="8 9">
    <name type="scientific">Chryseotalea sanaruensis</name>
    <dbReference type="NCBI Taxonomy" id="2482724"/>
    <lineage>
        <taxon>Bacteria</taxon>
        <taxon>Pseudomonadati</taxon>
        <taxon>Bacteroidota</taxon>
        <taxon>Cytophagia</taxon>
        <taxon>Cytophagales</taxon>
        <taxon>Chryseotaleaceae</taxon>
        <taxon>Chryseotalea</taxon>
    </lineage>
</organism>
<comment type="caution">
    <text evidence="8">The sequence shown here is derived from an EMBL/GenBank/DDBJ whole genome shotgun (WGS) entry which is preliminary data.</text>
</comment>
<comment type="similarity">
    <text evidence="1">Belongs to the 'phage' integrase family.</text>
</comment>
<dbReference type="PANTHER" id="PTHR30349">
    <property type="entry name" value="PHAGE INTEGRASE-RELATED"/>
    <property type="match status" value="1"/>
</dbReference>
<protein>
    <submittedName>
        <fullName evidence="8">Integrase</fullName>
    </submittedName>
</protein>